<reference evidence="11" key="1">
    <citation type="submission" date="2025-08" db="UniProtKB">
        <authorList>
            <consortium name="Ensembl"/>
        </authorList>
    </citation>
    <scope>IDENTIFICATION</scope>
</reference>
<dbReference type="SMART" id="SM00303">
    <property type="entry name" value="GPS"/>
    <property type="match status" value="1"/>
</dbReference>
<dbReference type="GO" id="GO:0004930">
    <property type="term" value="F:G protein-coupled receptor activity"/>
    <property type="evidence" value="ECO:0007669"/>
    <property type="project" value="InterPro"/>
</dbReference>
<dbReference type="Ensembl" id="ENSKMAT00000026147.1">
    <property type="protein sequence ID" value="ENSKMAP00000025824.1"/>
    <property type="gene ID" value="ENSKMAG00000019131.1"/>
</dbReference>
<dbReference type="GO" id="GO:0007189">
    <property type="term" value="P:adenylate cyclase-activating G protein-coupled receptor signaling pathway"/>
    <property type="evidence" value="ECO:0007669"/>
    <property type="project" value="TreeGrafter"/>
</dbReference>
<dbReference type="GO" id="GO:0016020">
    <property type="term" value="C:membrane"/>
    <property type="evidence" value="ECO:0007669"/>
    <property type="project" value="UniProtKB-SubCell"/>
</dbReference>
<feature type="transmembrane region" description="Helical" evidence="8">
    <location>
        <begin position="260"/>
        <end position="281"/>
    </location>
</feature>
<comment type="subcellular location">
    <subcellularLocation>
        <location evidence="1">Membrane</location>
        <topology evidence="1">Multi-pass membrane protein</topology>
    </subcellularLocation>
</comment>
<dbReference type="InterPro" id="IPR017981">
    <property type="entry name" value="GPCR_2-like_7TM"/>
</dbReference>
<feature type="transmembrane region" description="Helical" evidence="8">
    <location>
        <begin position="287"/>
        <end position="305"/>
    </location>
</feature>
<dbReference type="PANTHER" id="PTHR45813:SF4">
    <property type="entry name" value="ADHESION G PROTEIN-COUPLED RECEPTOR F5"/>
    <property type="match status" value="1"/>
</dbReference>
<dbReference type="PROSITE" id="PS50221">
    <property type="entry name" value="GAIN_B"/>
    <property type="match status" value="1"/>
</dbReference>
<evidence type="ECO:0000256" key="5">
    <source>
        <dbReference type="ARBA" id="ARBA00023136"/>
    </source>
</evidence>
<keyword evidence="7" id="KW-0325">Glycoprotein</keyword>
<feature type="transmembrane region" description="Helical" evidence="8">
    <location>
        <begin position="362"/>
        <end position="385"/>
    </location>
</feature>
<keyword evidence="4 8" id="KW-1133">Transmembrane helix</keyword>
<evidence type="ECO:0008006" key="13">
    <source>
        <dbReference type="Google" id="ProtNLM"/>
    </source>
</evidence>
<reference evidence="11" key="2">
    <citation type="submission" date="2025-09" db="UniProtKB">
        <authorList>
            <consortium name="Ensembl"/>
        </authorList>
    </citation>
    <scope>IDENTIFICATION</scope>
</reference>
<proteinExistence type="inferred from homology"/>
<keyword evidence="5 8" id="KW-0472">Membrane</keyword>
<evidence type="ECO:0000256" key="3">
    <source>
        <dbReference type="ARBA" id="ARBA00022692"/>
    </source>
</evidence>
<comment type="similarity">
    <text evidence="2">Belongs to the G-protein coupled receptor 2 family. Adhesion G-protein coupled receptor (ADGR) subfamily.</text>
</comment>
<dbReference type="PANTHER" id="PTHR45813">
    <property type="entry name" value="IG-LIKE DOMAIN-CONTAINING PROTEIN"/>
    <property type="match status" value="1"/>
</dbReference>
<evidence type="ECO:0000256" key="6">
    <source>
        <dbReference type="ARBA" id="ARBA00023157"/>
    </source>
</evidence>
<feature type="domain" description="GAIN-B" evidence="9">
    <location>
        <begin position="49"/>
        <end position="219"/>
    </location>
</feature>
<dbReference type="InterPro" id="IPR000203">
    <property type="entry name" value="GPS"/>
</dbReference>
<evidence type="ECO:0000256" key="2">
    <source>
        <dbReference type="ARBA" id="ARBA00007343"/>
    </source>
</evidence>
<dbReference type="InterPro" id="IPR057244">
    <property type="entry name" value="GAIN_B"/>
</dbReference>
<evidence type="ECO:0000256" key="4">
    <source>
        <dbReference type="ARBA" id="ARBA00022989"/>
    </source>
</evidence>
<dbReference type="InterPro" id="IPR051587">
    <property type="entry name" value="Adhesion_GPCR"/>
</dbReference>
<dbReference type="Pfam" id="PF01825">
    <property type="entry name" value="GPS"/>
    <property type="match status" value="1"/>
</dbReference>
<feature type="transmembrane region" description="Helical" evidence="8">
    <location>
        <begin position="317"/>
        <end position="342"/>
    </location>
</feature>
<dbReference type="GeneTree" id="ENSGT00940000154603"/>
<dbReference type="GO" id="GO:0007166">
    <property type="term" value="P:cell surface receptor signaling pathway"/>
    <property type="evidence" value="ECO:0007669"/>
    <property type="project" value="InterPro"/>
</dbReference>
<protein>
    <recommendedName>
        <fullName evidence="13">Adhesion G protein-coupled receptor F7</fullName>
    </recommendedName>
</protein>
<organism evidence="11 12">
    <name type="scientific">Kryptolebias marmoratus</name>
    <name type="common">Mangrove killifish</name>
    <name type="synonym">Rivulus marmoratus</name>
    <dbReference type="NCBI Taxonomy" id="37003"/>
    <lineage>
        <taxon>Eukaryota</taxon>
        <taxon>Metazoa</taxon>
        <taxon>Chordata</taxon>
        <taxon>Craniata</taxon>
        <taxon>Vertebrata</taxon>
        <taxon>Euteleostomi</taxon>
        <taxon>Actinopterygii</taxon>
        <taxon>Neopterygii</taxon>
        <taxon>Teleostei</taxon>
        <taxon>Neoteleostei</taxon>
        <taxon>Acanthomorphata</taxon>
        <taxon>Ovalentaria</taxon>
        <taxon>Atherinomorphae</taxon>
        <taxon>Cyprinodontiformes</taxon>
        <taxon>Rivulidae</taxon>
        <taxon>Kryptolebias</taxon>
    </lineage>
</organism>
<dbReference type="Gene3D" id="2.60.220.50">
    <property type="match status" value="1"/>
</dbReference>
<feature type="transmembrane region" description="Helical" evidence="8">
    <location>
        <begin position="439"/>
        <end position="461"/>
    </location>
</feature>
<evidence type="ECO:0000259" key="10">
    <source>
        <dbReference type="PROSITE" id="PS50261"/>
    </source>
</evidence>
<dbReference type="AlphaFoldDB" id="A0A3Q3BL40"/>
<feature type="transmembrane region" description="Helical" evidence="8">
    <location>
        <begin position="405"/>
        <end position="427"/>
    </location>
</feature>
<keyword evidence="6" id="KW-1015">Disulfide bond</keyword>
<sequence length="510" mass="56676">FLTDHTKISKHYIISLKLQAFLHLPKQKKSWDILNNKDGGNNLETNIGEVKSASSSLLNSFEIISTHLANGSFSIRTPYILLNKTTFRKPFSGDFISSVKIDIPETVGENKSITTIIFDSMNNVLPARDEANSSADVINGKVALIQPEADFKNLSITFKIINETLGNPKCVFWNFTLFDGLGGWSSEGCSLLFNGNETVSCNCNHTTSFSILMSPESPDDPLLNSITYIGVGISMGSLVMCLFTEAIFWKTIVKNTTSYLRHVAIVNIAILPPACIVATFFIHFFYLALFFWMLASALLLLYRLVKIFHGGLSERSMLAIGFSLGYGGPLIIATTTIAVTAPSDEYIQEPAVCWLNWNESKALLAFVIPALLIVVINLIIVLVVIYKMLMKKVERKAAQVDERHVLVIITRTLALLTPLFGLTWILGVGTMFFPKTREIHIAFACSNSIQGFFIWVCGTLMEKRVLFCPRLLARQSTLSPSAATHLLNEPYQYLSLQLDPGRCWSMMPTG</sequence>
<dbReference type="Gene3D" id="1.20.1070.10">
    <property type="entry name" value="Rhodopsin 7-helix transmembrane proteins"/>
    <property type="match status" value="1"/>
</dbReference>
<evidence type="ECO:0000256" key="7">
    <source>
        <dbReference type="ARBA" id="ARBA00023180"/>
    </source>
</evidence>
<evidence type="ECO:0000256" key="8">
    <source>
        <dbReference type="SAM" id="Phobius"/>
    </source>
</evidence>
<evidence type="ECO:0000313" key="12">
    <source>
        <dbReference type="Proteomes" id="UP000264800"/>
    </source>
</evidence>
<evidence type="ECO:0000259" key="9">
    <source>
        <dbReference type="PROSITE" id="PS50221"/>
    </source>
</evidence>
<keyword evidence="12" id="KW-1185">Reference proteome</keyword>
<dbReference type="Proteomes" id="UP000264800">
    <property type="component" value="Unplaced"/>
</dbReference>
<feature type="domain" description="G-protein coupled receptors family 2 profile 2" evidence="10">
    <location>
        <begin position="274"/>
        <end position="462"/>
    </location>
</feature>
<dbReference type="InterPro" id="IPR000832">
    <property type="entry name" value="GPCR_2_secretin-like"/>
</dbReference>
<accession>A0A3Q3BL40</accession>
<dbReference type="OMA" id="FTEAIFW"/>
<dbReference type="FunFam" id="1.20.1070.10:FF:000058">
    <property type="entry name" value="Adhesion G protein-coupled receptor F5"/>
    <property type="match status" value="1"/>
</dbReference>
<evidence type="ECO:0000256" key="1">
    <source>
        <dbReference type="ARBA" id="ARBA00004141"/>
    </source>
</evidence>
<dbReference type="InterPro" id="IPR046338">
    <property type="entry name" value="GAIN_dom_sf"/>
</dbReference>
<feature type="transmembrane region" description="Helical" evidence="8">
    <location>
        <begin position="226"/>
        <end position="248"/>
    </location>
</feature>
<evidence type="ECO:0000313" key="11">
    <source>
        <dbReference type="Ensembl" id="ENSKMAP00000025824.1"/>
    </source>
</evidence>
<dbReference type="PROSITE" id="PS50261">
    <property type="entry name" value="G_PROTEIN_RECEP_F2_4"/>
    <property type="match status" value="1"/>
</dbReference>
<dbReference type="Pfam" id="PF00002">
    <property type="entry name" value="7tm_2"/>
    <property type="match status" value="1"/>
</dbReference>
<name>A0A3Q3BL40_KRYMA</name>
<dbReference type="PRINTS" id="PR00249">
    <property type="entry name" value="GPCRSECRETIN"/>
</dbReference>
<keyword evidence="3 8" id="KW-0812">Transmembrane</keyword>